<dbReference type="EMBL" id="BMMX01000029">
    <property type="protein sequence ID" value="GGL08073.1"/>
    <property type="molecule type" value="Genomic_DNA"/>
</dbReference>
<protein>
    <submittedName>
        <fullName evidence="3">Uncharacterized protein</fullName>
    </submittedName>
</protein>
<reference evidence="3" key="2">
    <citation type="submission" date="2020-09" db="EMBL/GenBank/DDBJ databases">
        <authorList>
            <person name="Sun Q."/>
            <person name="Zhou Y."/>
        </authorList>
    </citation>
    <scope>NUCLEOTIDE SEQUENCE</scope>
    <source>
        <strain evidence="3">CGMCC 4.7299</strain>
    </source>
</reference>
<keyword evidence="2" id="KW-1133">Transmembrane helix</keyword>
<dbReference type="Proteomes" id="UP000656042">
    <property type="component" value="Unassembled WGS sequence"/>
</dbReference>
<organism evidence="3 4">
    <name type="scientific">Mangrovihabitans endophyticus</name>
    <dbReference type="NCBI Taxonomy" id="1751298"/>
    <lineage>
        <taxon>Bacteria</taxon>
        <taxon>Bacillati</taxon>
        <taxon>Actinomycetota</taxon>
        <taxon>Actinomycetes</taxon>
        <taxon>Micromonosporales</taxon>
        <taxon>Micromonosporaceae</taxon>
        <taxon>Mangrovihabitans</taxon>
    </lineage>
</organism>
<reference evidence="3" key="1">
    <citation type="journal article" date="2014" name="Int. J. Syst. Evol. Microbiol.">
        <title>Complete genome sequence of Corynebacterium casei LMG S-19264T (=DSM 44701T), isolated from a smear-ripened cheese.</title>
        <authorList>
            <consortium name="US DOE Joint Genome Institute (JGI-PGF)"/>
            <person name="Walter F."/>
            <person name="Albersmeier A."/>
            <person name="Kalinowski J."/>
            <person name="Ruckert C."/>
        </authorList>
    </citation>
    <scope>NUCLEOTIDE SEQUENCE</scope>
    <source>
        <strain evidence="3">CGMCC 4.7299</strain>
    </source>
</reference>
<keyword evidence="4" id="KW-1185">Reference proteome</keyword>
<accession>A0A8J3C287</accession>
<evidence type="ECO:0000313" key="4">
    <source>
        <dbReference type="Proteomes" id="UP000656042"/>
    </source>
</evidence>
<keyword evidence="2" id="KW-0812">Transmembrane</keyword>
<comment type="caution">
    <text evidence="3">The sequence shown here is derived from an EMBL/GenBank/DDBJ whole genome shotgun (WGS) entry which is preliminary data.</text>
</comment>
<name>A0A8J3C287_9ACTN</name>
<keyword evidence="2" id="KW-0472">Membrane</keyword>
<evidence type="ECO:0000313" key="3">
    <source>
        <dbReference type="EMBL" id="GGL08073.1"/>
    </source>
</evidence>
<evidence type="ECO:0000256" key="1">
    <source>
        <dbReference type="SAM" id="MobiDB-lite"/>
    </source>
</evidence>
<feature type="transmembrane region" description="Helical" evidence="2">
    <location>
        <begin position="46"/>
        <end position="69"/>
    </location>
</feature>
<feature type="transmembrane region" description="Helical" evidence="2">
    <location>
        <begin position="147"/>
        <end position="166"/>
    </location>
</feature>
<feature type="transmembrane region" description="Helical" evidence="2">
    <location>
        <begin position="117"/>
        <end position="135"/>
    </location>
</feature>
<gene>
    <name evidence="3" type="ORF">GCM10012284_48140</name>
</gene>
<evidence type="ECO:0000256" key="2">
    <source>
        <dbReference type="SAM" id="Phobius"/>
    </source>
</evidence>
<proteinExistence type="predicted"/>
<feature type="compositionally biased region" description="Pro residues" evidence="1">
    <location>
        <begin position="18"/>
        <end position="38"/>
    </location>
</feature>
<sequence>MDAMPTGDHPPTGRRPTGRPPTGRPPAGGPSPGGPSPGRPASLRPAAVTGLAAGIYGAALWIAAASGGIRWVAFALSARALAMAAVAAVLVMLLPAAVALLAVGGTGVLRGGRTLRTLRAGAWLTVLTLPLHLVLRPSVGSVVYGNIPPIVAVPFVAAGAAVLILMRRADTAQ</sequence>
<dbReference type="AlphaFoldDB" id="A0A8J3C287"/>
<feature type="transmembrane region" description="Helical" evidence="2">
    <location>
        <begin position="81"/>
        <end position="105"/>
    </location>
</feature>
<feature type="region of interest" description="Disordered" evidence="1">
    <location>
        <begin position="1"/>
        <end position="43"/>
    </location>
</feature>